<evidence type="ECO:0000313" key="2">
    <source>
        <dbReference type="Proteomes" id="UP001158576"/>
    </source>
</evidence>
<accession>A0ABN7S468</accession>
<reference evidence="1 2" key="1">
    <citation type="submission" date="2021-04" db="EMBL/GenBank/DDBJ databases">
        <authorList>
            <person name="Bliznina A."/>
        </authorList>
    </citation>
    <scope>NUCLEOTIDE SEQUENCE [LARGE SCALE GENOMIC DNA]</scope>
</reference>
<evidence type="ECO:0000313" key="1">
    <source>
        <dbReference type="EMBL" id="CAG5090534.1"/>
    </source>
</evidence>
<keyword evidence="2" id="KW-1185">Reference proteome</keyword>
<gene>
    <name evidence="1" type="ORF">OKIOD_LOCUS4197</name>
</gene>
<dbReference type="EMBL" id="OU015568">
    <property type="protein sequence ID" value="CAG5090534.1"/>
    <property type="molecule type" value="Genomic_DNA"/>
</dbReference>
<proteinExistence type="predicted"/>
<organism evidence="1 2">
    <name type="scientific">Oikopleura dioica</name>
    <name type="common">Tunicate</name>
    <dbReference type="NCBI Taxonomy" id="34765"/>
    <lineage>
        <taxon>Eukaryota</taxon>
        <taxon>Metazoa</taxon>
        <taxon>Chordata</taxon>
        <taxon>Tunicata</taxon>
        <taxon>Appendicularia</taxon>
        <taxon>Copelata</taxon>
        <taxon>Oikopleuridae</taxon>
        <taxon>Oikopleura</taxon>
    </lineage>
</organism>
<name>A0ABN7S468_OIKDI</name>
<dbReference type="Proteomes" id="UP001158576">
    <property type="component" value="Chromosome PAR"/>
</dbReference>
<sequence length="170" mass="18782">MYDVTEGSTAQQPVYFFVGGEEWNTTTYPDAEDNTFLIASPNLFNEEGEVLNDEEMAAEMSGDPKIPVSDCYLKLIPEGDQKIIVASTNFVFNPNSNEFTDLTTDMTSCGNQYLAINGNEKCGGINMEDPDFSMTDFANVELGDAGEPVLLHLKNDSPSDGYFIFMFTTE</sequence>
<protein>
    <submittedName>
        <fullName evidence="1">Oidioi.mRNA.OKI2018_I69.PAR.g12639.t1.cds</fullName>
    </submittedName>
</protein>